<keyword evidence="3" id="KW-1185">Reference proteome</keyword>
<comment type="caution">
    <text evidence="2">The sequence shown here is derived from an EMBL/GenBank/DDBJ whole genome shotgun (WGS) entry which is preliminary data.</text>
</comment>
<proteinExistence type="predicted"/>
<dbReference type="EMBL" id="MU826840">
    <property type="protein sequence ID" value="KAJ7371945.1"/>
    <property type="molecule type" value="Genomic_DNA"/>
</dbReference>
<dbReference type="InterPro" id="IPR058913">
    <property type="entry name" value="Integrase_dom_put"/>
</dbReference>
<evidence type="ECO:0000259" key="1">
    <source>
        <dbReference type="Pfam" id="PF24764"/>
    </source>
</evidence>
<evidence type="ECO:0000313" key="2">
    <source>
        <dbReference type="EMBL" id="KAJ7371945.1"/>
    </source>
</evidence>
<organism evidence="2 3">
    <name type="scientific">Desmophyllum pertusum</name>
    <dbReference type="NCBI Taxonomy" id="174260"/>
    <lineage>
        <taxon>Eukaryota</taxon>
        <taxon>Metazoa</taxon>
        <taxon>Cnidaria</taxon>
        <taxon>Anthozoa</taxon>
        <taxon>Hexacorallia</taxon>
        <taxon>Scleractinia</taxon>
        <taxon>Caryophylliina</taxon>
        <taxon>Caryophylliidae</taxon>
        <taxon>Desmophyllum</taxon>
    </lineage>
</organism>
<gene>
    <name evidence="2" type="ORF">OS493_022043</name>
</gene>
<dbReference type="PANTHER" id="PTHR46791">
    <property type="entry name" value="EXPRESSED PROTEIN"/>
    <property type="match status" value="1"/>
</dbReference>
<dbReference type="PANTHER" id="PTHR46791:SF13">
    <property type="entry name" value="CLR5 DOMAIN-CONTAINING PROTEIN"/>
    <property type="match status" value="1"/>
</dbReference>
<dbReference type="AlphaFoldDB" id="A0A9W9YYV6"/>
<protein>
    <recommendedName>
        <fullName evidence="1">Integrase core domain-containing protein</fullName>
    </recommendedName>
</protein>
<reference evidence="2" key="1">
    <citation type="submission" date="2023-01" db="EMBL/GenBank/DDBJ databases">
        <title>Genome assembly of the deep-sea coral Lophelia pertusa.</title>
        <authorList>
            <person name="Herrera S."/>
            <person name="Cordes E."/>
        </authorList>
    </citation>
    <scope>NUCLEOTIDE SEQUENCE</scope>
    <source>
        <strain evidence="2">USNM1676648</strain>
        <tissue evidence="2">Polyp</tissue>
    </source>
</reference>
<dbReference type="Proteomes" id="UP001163046">
    <property type="component" value="Unassembled WGS sequence"/>
</dbReference>
<sequence>MGTGCSGGYRSHWHTLSRRVIWLKVSRTNNDPAVVAGFYLQAIENEGGCPVILRTDTGTENTVIAAVQSYLRCDGQDEHAGAKAHVYGSSHSNQRIECWWSSFRKSRSNWWINFFKDLIHRGELSTTNVLQMECLWFSFSDLIQTELNEVCQHWNSHYIRKSRHDTVAGRPDELYYLPECVDAENQLQVVGNDKFQDMLHYCHDYQEENLHQDYFQTLASLGQFGVPNNWQEALHLYRQLLAVATS</sequence>
<accession>A0A9W9YYV6</accession>
<dbReference type="OrthoDB" id="6119988at2759"/>
<feature type="domain" description="Integrase core" evidence="1">
    <location>
        <begin position="16"/>
        <end position="166"/>
    </location>
</feature>
<dbReference type="Pfam" id="PF24764">
    <property type="entry name" value="rva_4"/>
    <property type="match status" value="1"/>
</dbReference>
<evidence type="ECO:0000313" key="3">
    <source>
        <dbReference type="Proteomes" id="UP001163046"/>
    </source>
</evidence>
<name>A0A9W9YYV6_9CNID</name>